<keyword evidence="2" id="KW-1185">Reference proteome</keyword>
<reference evidence="1" key="1">
    <citation type="submission" date="2021-10" db="EMBL/GenBank/DDBJ databases">
        <title>Melipona bicolor Genome sequencing and assembly.</title>
        <authorList>
            <person name="Araujo N.S."/>
            <person name="Arias M.C."/>
        </authorList>
    </citation>
    <scope>NUCLEOTIDE SEQUENCE</scope>
    <source>
        <strain evidence="1">USP_2M_L1-L4_2017</strain>
        <tissue evidence="1">Whole body</tissue>
    </source>
</reference>
<name>A0AA40KG13_9HYME</name>
<evidence type="ECO:0000313" key="2">
    <source>
        <dbReference type="Proteomes" id="UP001177670"/>
    </source>
</evidence>
<dbReference type="Proteomes" id="UP001177670">
    <property type="component" value="Unassembled WGS sequence"/>
</dbReference>
<protein>
    <submittedName>
        <fullName evidence="1">Uncharacterized protein</fullName>
    </submittedName>
</protein>
<accession>A0AA40KG13</accession>
<organism evidence="1 2">
    <name type="scientific">Melipona bicolor</name>
    <dbReference type="NCBI Taxonomy" id="60889"/>
    <lineage>
        <taxon>Eukaryota</taxon>
        <taxon>Metazoa</taxon>
        <taxon>Ecdysozoa</taxon>
        <taxon>Arthropoda</taxon>
        <taxon>Hexapoda</taxon>
        <taxon>Insecta</taxon>
        <taxon>Pterygota</taxon>
        <taxon>Neoptera</taxon>
        <taxon>Endopterygota</taxon>
        <taxon>Hymenoptera</taxon>
        <taxon>Apocrita</taxon>
        <taxon>Aculeata</taxon>
        <taxon>Apoidea</taxon>
        <taxon>Anthophila</taxon>
        <taxon>Apidae</taxon>
        <taxon>Melipona</taxon>
    </lineage>
</organism>
<dbReference type="EMBL" id="JAHYIQ010000039">
    <property type="protein sequence ID" value="KAK1118992.1"/>
    <property type="molecule type" value="Genomic_DNA"/>
</dbReference>
<dbReference type="AlphaFoldDB" id="A0AA40KG13"/>
<comment type="caution">
    <text evidence="1">The sequence shown here is derived from an EMBL/GenBank/DDBJ whole genome shotgun (WGS) entry which is preliminary data.</text>
</comment>
<gene>
    <name evidence="1" type="ORF">K0M31_013763</name>
</gene>
<evidence type="ECO:0000313" key="1">
    <source>
        <dbReference type="EMBL" id="KAK1118992.1"/>
    </source>
</evidence>
<proteinExistence type="predicted"/>
<sequence>MQPFNKYLGLSVVENWTDSSEMDYLLNTEVKVTQGNMNLSAACQLEYHEFKALNAGSVILPSGEPSPCEKEFARFSNENEVSPPMKVELQVGYQFIFKGQGHNFRL</sequence>